<sequence length="484" mass="54900">MDITFDHITLQTTSSYLEIEDWHISLNQSWGIFSTEGDIGSILGDLLCQECKVDSGKIEGLSGKIAQVSLAEQQRLLESELANDDTDFIDKIDTGTSVYTLIYQQCQDEEQTLNLIDDLDLTHLKDSGFRVLSTGETRRLMLARVLASKPSLLLLDEPYAGLDAQHRSQLTLYLETLRTTTQLIIVVSREDEMPSWVDNIALFSKGKLTETMSKSRWDTHPIIAQITAQSKKQSDEVLALIHKHQHTTHFENPLFELEDGRVAYSDSIIFSHVNWRINNGEHWQIRGPNGCGKSTLLGLIFGDHPQCYSNKIHIFGKKRGSGETIWDLKQNMGMVSSALHLQYRVSCTALDVVLSGFYDSIGLYSQPSKKEIDIAKEWLEILHMGKFIKTPFKQLEYGQQRLLLVARALVKQPAILILDEPYQGLDNLGRRLVMNTLEMIAKENLSQLLYVTHYQQDALDNIHNFVDFVPDELDGGYKVVITQN</sequence>
<comment type="caution">
    <text evidence="5">The sequence shown here is derived from an EMBL/GenBank/DDBJ whole genome shotgun (WGS) entry which is preliminary data.</text>
</comment>
<evidence type="ECO:0000313" key="5">
    <source>
        <dbReference type="EMBL" id="MDB1123007.1"/>
    </source>
</evidence>
<dbReference type="InterPro" id="IPR003593">
    <property type="entry name" value="AAA+_ATPase"/>
</dbReference>
<dbReference type="RefSeq" id="WP_272133322.1">
    <property type="nucleotide sequence ID" value="NZ_JAQLOI010000001.1"/>
</dbReference>
<dbReference type="PANTHER" id="PTHR43553:SF3">
    <property type="entry name" value="ABC TRANSPORTER ATP-BINDING PROTEIN MODF"/>
    <property type="match status" value="1"/>
</dbReference>
<keyword evidence="1" id="KW-0813">Transport</keyword>
<feature type="domain" description="ABC transporter" evidence="4">
    <location>
        <begin position="255"/>
        <end position="481"/>
    </location>
</feature>
<dbReference type="InterPro" id="IPR027417">
    <property type="entry name" value="P-loop_NTPase"/>
</dbReference>
<evidence type="ECO:0000259" key="4">
    <source>
        <dbReference type="PROSITE" id="PS50893"/>
    </source>
</evidence>
<dbReference type="Proteomes" id="UP001210678">
    <property type="component" value="Unassembled WGS sequence"/>
</dbReference>
<dbReference type="InterPro" id="IPR050095">
    <property type="entry name" value="ECF_ABC_transporter_ATP-bd"/>
</dbReference>
<dbReference type="Pfam" id="PF00005">
    <property type="entry name" value="ABC_tran"/>
    <property type="match status" value="2"/>
</dbReference>
<dbReference type="CDD" id="cd00267">
    <property type="entry name" value="ABC_ATPase"/>
    <property type="match status" value="1"/>
</dbReference>
<accession>A0ABT4YN94</accession>
<dbReference type="PANTHER" id="PTHR43553">
    <property type="entry name" value="HEAVY METAL TRANSPORTER"/>
    <property type="match status" value="1"/>
</dbReference>
<dbReference type="PROSITE" id="PS50893">
    <property type="entry name" value="ABC_TRANSPORTER_2"/>
    <property type="match status" value="2"/>
</dbReference>
<dbReference type="SUPFAM" id="SSF52540">
    <property type="entry name" value="P-loop containing nucleoside triphosphate hydrolases"/>
    <property type="match status" value="2"/>
</dbReference>
<dbReference type="InterPro" id="IPR003439">
    <property type="entry name" value="ABC_transporter-like_ATP-bd"/>
</dbReference>
<reference evidence="5 6" key="1">
    <citation type="submission" date="2023-01" db="EMBL/GenBank/DDBJ databases">
        <title>Vibrio sp. KJ40-1 sp.nov, isolated from marine algae.</title>
        <authorList>
            <person name="Butt M."/>
            <person name="Kim J.M.J."/>
            <person name="Jeon C.O.C."/>
        </authorList>
    </citation>
    <scope>NUCLEOTIDE SEQUENCE [LARGE SCALE GENOMIC DNA]</scope>
    <source>
        <strain evidence="5 6">KJ40-1</strain>
    </source>
</reference>
<proteinExistence type="predicted"/>
<feature type="domain" description="ABC transporter" evidence="4">
    <location>
        <begin position="3"/>
        <end position="230"/>
    </location>
</feature>
<dbReference type="EMBL" id="JAQLOI010000001">
    <property type="protein sequence ID" value="MDB1123007.1"/>
    <property type="molecule type" value="Genomic_DNA"/>
</dbReference>
<dbReference type="GO" id="GO:0005524">
    <property type="term" value="F:ATP binding"/>
    <property type="evidence" value="ECO:0007669"/>
    <property type="project" value="UniProtKB-KW"/>
</dbReference>
<evidence type="ECO:0000256" key="2">
    <source>
        <dbReference type="ARBA" id="ARBA00022741"/>
    </source>
</evidence>
<evidence type="ECO:0000256" key="1">
    <source>
        <dbReference type="ARBA" id="ARBA00022448"/>
    </source>
</evidence>
<dbReference type="Gene3D" id="3.40.50.300">
    <property type="entry name" value="P-loop containing nucleotide triphosphate hydrolases"/>
    <property type="match status" value="2"/>
</dbReference>
<evidence type="ECO:0000256" key="3">
    <source>
        <dbReference type="ARBA" id="ARBA00022840"/>
    </source>
</evidence>
<gene>
    <name evidence="5" type="ORF">PGX00_04630</name>
</gene>
<evidence type="ECO:0000313" key="6">
    <source>
        <dbReference type="Proteomes" id="UP001210678"/>
    </source>
</evidence>
<dbReference type="SMART" id="SM00382">
    <property type="entry name" value="AAA"/>
    <property type="match status" value="1"/>
</dbReference>
<keyword evidence="3 5" id="KW-0067">ATP-binding</keyword>
<protein>
    <submittedName>
        <fullName evidence="5">ATP-binding cassette domain-containing protein</fullName>
    </submittedName>
</protein>
<keyword evidence="6" id="KW-1185">Reference proteome</keyword>
<organism evidence="5 6">
    <name type="scientific">Vibrio algarum</name>
    <dbReference type="NCBI Taxonomy" id="3020714"/>
    <lineage>
        <taxon>Bacteria</taxon>
        <taxon>Pseudomonadati</taxon>
        <taxon>Pseudomonadota</taxon>
        <taxon>Gammaproteobacteria</taxon>
        <taxon>Vibrionales</taxon>
        <taxon>Vibrionaceae</taxon>
        <taxon>Vibrio</taxon>
    </lineage>
</organism>
<name>A0ABT4YN94_9VIBR</name>
<keyword evidence="2" id="KW-0547">Nucleotide-binding</keyword>